<dbReference type="Proteomes" id="UP000652567">
    <property type="component" value="Unassembled WGS sequence"/>
</dbReference>
<accession>A0A928V1S1</accession>
<proteinExistence type="predicted"/>
<keyword evidence="1" id="KW-0472">Membrane</keyword>
<dbReference type="RefSeq" id="WP_193907998.1">
    <property type="nucleotide sequence ID" value="NZ_PRDL01000001.1"/>
</dbReference>
<gene>
    <name evidence="2" type="ORF">C4F51_05830</name>
</gene>
<sequence length="342" mass="38868">MSWNHFKSWCSNSLHRAHDEYDDTRDDISHTRWPWRIAAAVLLAWLLIAVLLGIWWSASPSLFDVREHRDRVLDQRQLVAAPGSTTAITLIRVAETMLDKPGGYLSNDIAPPGVWLDNMPNWEYGVLVQVRDLSKAMRESFSRSQSQSREDVDLILAEPRFNFDSDSWIFPASESQYRDAIQYLDRYLQRLSAGDARFFARADNLNYWLSTVETRLGDLSQRLSASVGQKPLGSDSDDAVTQTPWSELDDVLFEARGSAWALIHLLKAAEVDFQDVLDKKGARVSLQQIIRELESTQQRLWSPMVLNGSGFGFLPNHSLVMASYISRANAAIIDLRRLLNQG</sequence>
<evidence type="ECO:0000256" key="1">
    <source>
        <dbReference type="SAM" id="Phobius"/>
    </source>
</evidence>
<keyword evidence="3" id="KW-1185">Reference proteome</keyword>
<keyword evidence="1" id="KW-1133">Transmembrane helix</keyword>
<evidence type="ECO:0000313" key="3">
    <source>
        <dbReference type="Proteomes" id="UP000652567"/>
    </source>
</evidence>
<keyword evidence="1" id="KW-0812">Transmembrane</keyword>
<organism evidence="2 3">
    <name type="scientific">Cellvibrio polysaccharolyticus</name>
    <dbReference type="NCBI Taxonomy" id="2082724"/>
    <lineage>
        <taxon>Bacteria</taxon>
        <taxon>Pseudomonadati</taxon>
        <taxon>Pseudomonadota</taxon>
        <taxon>Gammaproteobacteria</taxon>
        <taxon>Cellvibrionales</taxon>
        <taxon>Cellvibrionaceae</taxon>
        <taxon>Cellvibrio</taxon>
    </lineage>
</organism>
<dbReference type="PIRSF" id="PIRSF029693">
    <property type="entry name" value="UCP029693"/>
    <property type="match status" value="1"/>
</dbReference>
<feature type="transmembrane region" description="Helical" evidence="1">
    <location>
        <begin position="35"/>
        <end position="56"/>
    </location>
</feature>
<protein>
    <submittedName>
        <fullName evidence="2">DUF2333 family protein</fullName>
    </submittedName>
</protein>
<reference evidence="2" key="1">
    <citation type="submission" date="2018-07" db="EMBL/GenBank/DDBJ databases">
        <title>Genome assembly of strain Ka43.</title>
        <authorList>
            <person name="Kukolya J."/>
            <person name="Nagy I."/>
            <person name="Horvath B."/>
            <person name="Toth A."/>
        </authorList>
    </citation>
    <scope>NUCLEOTIDE SEQUENCE</scope>
    <source>
        <strain evidence="2">KB43</strain>
    </source>
</reference>
<name>A0A928V1S1_9GAMM</name>
<evidence type="ECO:0000313" key="2">
    <source>
        <dbReference type="EMBL" id="MBE8716707.1"/>
    </source>
</evidence>
<dbReference type="EMBL" id="PRDL01000001">
    <property type="protein sequence ID" value="MBE8716707.1"/>
    <property type="molecule type" value="Genomic_DNA"/>
</dbReference>
<dbReference type="AlphaFoldDB" id="A0A928V1S1"/>
<dbReference type="InterPro" id="IPR016936">
    <property type="entry name" value="UCP029693"/>
</dbReference>
<comment type="caution">
    <text evidence="2">The sequence shown here is derived from an EMBL/GenBank/DDBJ whole genome shotgun (WGS) entry which is preliminary data.</text>
</comment>
<dbReference type="Pfam" id="PF10095">
    <property type="entry name" value="DUF2333"/>
    <property type="match status" value="1"/>
</dbReference>